<gene>
    <name evidence="2" type="ORF">CICLE_v10007214mg</name>
</gene>
<feature type="transmembrane region" description="Helical" evidence="1">
    <location>
        <begin position="43"/>
        <end position="63"/>
    </location>
</feature>
<keyword evidence="1" id="KW-0812">Transmembrane</keyword>
<evidence type="ECO:0000313" key="2">
    <source>
        <dbReference type="EMBL" id="ESR34845.1"/>
    </source>
</evidence>
<protein>
    <submittedName>
        <fullName evidence="2">Uncharacterized protein</fullName>
    </submittedName>
</protein>
<dbReference type="InParanoid" id="V4S7N7"/>
<proteinExistence type="predicted"/>
<dbReference type="AlphaFoldDB" id="V4S7N7"/>
<accession>V4S7N7</accession>
<dbReference type="EMBL" id="KI537036">
    <property type="protein sequence ID" value="ESR34845.1"/>
    <property type="molecule type" value="Genomic_DNA"/>
</dbReference>
<keyword evidence="1" id="KW-0472">Membrane</keyword>
<keyword evidence="3" id="KW-1185">Reference proteome</keyword>
<dbReference type="Proteomes" id="UP000030687">
    <property type="component" value="Unassembled WGS sequence"/>
</dbReference>
<reference evidence="2 3" key="1">
    <citation type="submission" date="2013-10" db="EMBL/GenBank/DDBJ databases">
        <authorList>
            <consortium name="International Citrus Genome Consortium"/>
            <person name="Jenkins J."/>
            <person name="Schmutz J."/>
            <person name="Prochnik S."/>
            <person name="Rokhsar D."/>
            <person name="Gmitter F."/>
            <person name="Ollitrault P."/>
            <person name="Machado M."/>
            <person name="Talon M."/>
            <person name="Wincker P."/>
            <person name="Jaillon O."/>
            <person name="Morgante M."/>
        </authorList>
    </citation>
    <scope>NUCLEOTIDE SEQUENCE</scope>
    <source>
        <strain evidence="3">cv. Clemenules</strain>
    </source>
</reference>
<evidence type="ECO:0000313" key="3">
    <source>
        <dbReference type="Proteomes" id="UP000030687"/>
    </source>
</evidence>
<evidence type="ECO:0000256" key="1">
    <source>
        <dbReference type="SAM" id="Phobius"/>
    </source>
</evidence>
<name>V4S7N7_CITCL</name>
<keyword evidence="1" id="KW-1133">Transmembrane helix</keyword>
<organism evidence="2 3">
    <name type="scientific">Citrus clementina</name>
    <name type="common">Clementine</name>
    <name type="synonym">Citrus deliciosa x Citrus sinensis</name>
    <dbReference type="NCBI Taxonomy" id="85681"/>
    <lineage>
        <taxon>Eukaryota</taxon>
        <taxon>Viridiplantae</taxon>
        <taxon>Streptophyta</taxon>
        <taxon>Embryophyta</taxon>
        <taxon>Tracheophyta</taxon>
        <taxon>Spermatophyta</taxon>
        <taxon>Magnoliopsida</taxon>
        <taxon>eudicotyledons</taxon>
        <taxon>Gunneridae</taxon>
        <taxon>Pentapetalae</taxon>
        <taxon>rosids</taxon>
        <taxon>malvids</taxon>
        <taxon>Sapindales</taxon>
        <taxon>Rutaceae</taxon>
        <taxon>Aurantioideae</taxon>
        <taxon>Citrus</taxon>
    </lineage>
</organism>
<dbReference type="Gramene" id="ESR34845">
    <property type="protein sequence ID" value="ESR34845"/>
    <property type="gene ID" value="CICLE_v10007214mg"/>
</dbReference>
<dbReference type="KEGG" id="cic:CICLE_v10007214mg"/>
<sequence>MYFSNTINFYFIAQWLLHYNTKGSPHLRLKRDYGSLIYLKPPVSAILNTLLSLLFFTHLSVAVRTQS</sequence>